<gene>
    <name evidence="2" type="ORF">MMEN_LOCUS21942</name>
</gene>
<reference evidence="2" key="1">
    <citation type="submission" date="2021-05" db="EMBL/GenBank/DDBJ databases">
        <authorList>
            <person name="Tigano A."/>
        </authorList>
    </citation>
    <scope>NUCLEOTIDE SEQUENCE</scope>
</reference>
<evidence type="ECO:0000256" key="1">
    <source>
        <dbReference type="SAM" id="MobiDB-lite"/>
    </source>
</evidence>
<comment type="caution">
    <text evidence="2">The sequence shown here is derived from an EMBL/GenBank/DDBJ whole genome shotgun (WGS) entry which is preliminary data.</text>
</comment>
<organism evidence="2 3">
    <name type="scientific">Menidia menidia</name>
    <name type="common">Atlantic silverside</name>
    <dbReference type="NCBI Taxonomy" id="238744"/>
    <lineage>
        <taxon>Eukaryota</taxon>
        <taxon>Metazoa</taxon>
        <taxon>Chordata</taxon>
        <taxon>Craniata</taxon>
        <taxon>Vertebrata</taxon>
        <taxon>Euteleostomi</taxon>
        <taxon>Actinopterygii</taxon>
        <taxon>Neopterygii</taxon>
        <taxon>Teleostei</taxon>
        <taxon>Neoteleostei</taxon>
        <taxon>Acanthomorphata</taxon>
        <taxon>Ovalentaria</taxon>
        <taxon>Atherinomorphae</taxon>
        <taxon>Atheriniformes</taxon>
        <taxon>Atherinopsidae</taxon>
        <taxon>Menidiinae</taxon>
        <taxon>Menidia</taxon>
    </lineage>
</organism>
<keyword evidence="3" id="KW-1185">Reference proteome</keyword>
<dbReference type="AlphaFoldDB" id="A0A8S4C0G7"/>
<sequence>MNSETKRPGAVFLVFIVRRRTEPERKRGEKNEEIKGRQRFPPCRPTRHPDIHAVARLWTKKRDDSAV</sequence>
<accession>A0A8S4C0G7</accession>
<evidence type="ECO:0000313" key="3">
    <source>
        <dbReference type="Proteomes" id="UP000677803"/>
    </source>
</evidence>
<proteinExistence type="predicted"/>
<evidence type="ECO:0000313" key="2">
    <source>
        <dbReference type="EMBL" id="CAG6021764.1"/>
    </source>
</evidence>
<feature type="region of interest" description="Disordered" evidence="1">
    <location>
        <begin position="22"/>
        <end position="49"/>
    </location>
</feature>
<dbReference type="Proteomes" id="UP000677803">
    <property type="component" value="Unassembled WGS sequence"/>
</dbReference>
<feature type="compositionally biased region" description="Basic and acidic residues" evidence="1">
    <location>
        <begin position="22"/>
        <end position="36"/>
    </location>
</feature>
<dbReference type="EMBL" id="CAJRST010041110">
    <property type="protein sequence ID" value="CAG6021764.1"/>
    <property type="molecule type" value="Genomic_DNA"/>
</dbReference>
<protein>
    <submittedName>
        <fullName evidence="2">(Atlantic silverside) hypothetical protein</fullName>
    </submittedName>
</protein>
<name>A0A8S4C0G7_9TELE</name>